<organism evidence="1 2">
    <name type="scientific">Dubosiella muris</name>
    <dbReference type="NCBI Taxonomy" id="3038133"/>
    <lineage>
        <taxon>Bacteria</taxon>
        <taxon>Bacillati</taxon>
        <taxon>Bacillota</taxon>
        <taxon>Erysipelotrichia</taxon>
        <taxon>Erysipelotrichales</taxon>
        <taxon>Erysipelotrichaceae</taxon>
        <taxon>Dubosiella</taxon>
    </lineage>
</organism>
<evidence type="ECO:0000313" key="2">
    <source>
        <dbReference type="Proteomes" id="UP000308836"/>
    </source>
</evidence>
<proteinExistence type="predicted"/>
<keyword evidence="2" id="KW-1185">Reference proteome</keyword>
<gene>
    <name evidence="1" type="ORF">E5336_05535</name>
</gene>
<evidence type="ECO:0000313" key="1">
    <source>
        <dbReference type="EMBL" id="TGY66125.1"/>
    </source>
</evidence>
<comment type="caution">
    <text evidence="1">The sequence shown here is derived from an EMBL/GenBank/DDBJ whole genome shotgun (WGS) entry which is preliminary data.</text>
</comment>
<accession>A0AC61R7G4</accession>
<protein>
    <submittedName>
        <fullName evidence="1">Uncharacterized protein</fullName>
    </submittedName>
</protein>
<reference evidence="1" key="1">
    <citation type="submission" date="2019-04" db="EMBL/GenBank/DDBJ databases">
        <title>Microbes associate with the intestines of laboratory mice.</title>
        <authorList>
            <person name="Navarre W."/>
            <person name="Wong E."/>
            <person name="Huang K."/>
            <person name="Tropini C."/>
            <person name="Ng K."/>
            <person name="Yu B."/>
        </authorList>
    </citation>
    <scope>NUCLEOTIDE SEQUENCE</scope>
    <source>
        <strain evidence="1">NM09_H32</strain>
    </source>
</reference>
<dbReference type="EMBL" id="SRYG01000009">
    <property type="protein sequence ID" value="TGY66125.1"/>
    <property type="molecule type" value="Genomic_DNA"/>
</dbReference>
<dbReference type="Proteomes" id="UP000308836">
    <property type="component" value="Unassembled WGS sequence"/>
</dbReference>
<sequence>MMKKIKHFLAKPIVTVLLLVLAVGLLLGSGVQGTRAALNYYSDTYQSRLSLTQIGVSLVENDRVVASRDYKENGEWTGDESGSLLKSIVEMKDFKIGQRYPEVLAVKNTGQINEFVRVTLVKYWIDEDGNKIQDISPDLIDFSIVENGQWIKDETASTNERNVYYYKNLLEAGETSAPLTDGFKIDRKLHEHKKVEVTEEDGKVITTTSYTYDGIEFCVEAKVDAIQEHNADEAIKSAWGKDVHVRGTTLSLQ</sequence>
<name>A0AC61R7G4_9FIRM</name>